<keyword evidence="4" id="KW-1185">Reference proteome</keyword>
<dbReference type="InterPro" id="IPR051610">
    <property type="entry name" value="GPI/OXD"/>
</dbReference>
<protein>
    <submittedName>
        <fullName evidence="3">Cupin domain-containing protein</fullName>
    </submittedName>
</protein>
<dbReference type="EMBL" id="JBHRTO010000001">
    <property type="protein sequence ID" value="MFC3181508.1"/>
    <property type="molecule type" value="Genomic_DNA"/>
</dbReference>
<sequence>MGGAAVKLEPNQILHEDDGALPLSNAGGLTQFGAYLATLAPGAYSSTRHWHSAEDEMVYLLDGAATVIDDDGPHLLHPGDAACWGHGDPNAHHLHNHTEQPCRYLIIGTRVSGDICTYPDTGDRQINTATDWRVEAADGTVLRGGALPPELLNLPEVWGKPFDPAPQFPRILPDASRPWVDAEDAEHAVLGKGLGAYRYQLISDLGGLSQFGAFIEELPPGAFSGHRHWHEAEDEMVYMLLGEAVLIEDSETTLRAGDTACWPAGTPIGHRIANRSNAPLRYLVIGTRHQRDVIHYTDHDLITHKDDPARRYLRRDGTAHPDRRMP</sequence>
<dbReference type="Proteomes" id="UP001595547">
    <property type="component" value="Unassembled WGS sequence"/>
</dbReference>
<gene>
    <name evidence="3" type="ORF">ACFOGH_10950</name>
</gene>
<feature type="domain" description="Cupin type-2" evidence="2">
    <location>
        <begin position="36"/>
        <end position="107"/>
    </location>
</feature>
<keyword evidence="1" id="KW-0479">Metal-binding</keyword>
<dbReference type="SUPFAM" id="SSF51182">
    <property type="entry name" value="RmlC-like cupins"/>
    <property type="match status" value="2"/>
</dbReference>
<evidence type="ECO:0000313" key="3">
    <source>
        <dbReference type="EMBL" id="MFC3181508.1"/>
    </source>
</evidence>
<evidence type="ECO:0000259" key="2">
    <source>
        <dbReference type="Pfam" id="PF07883"/>
    </source>
</evidence>
<comment type="caution">
    <text evidence="3">The sequence shown here is derived from an EMBL/GenBank/DDBJ whole genome shotgun (WGS) entry which is preliminary data.</text>
</comment>
<name>A0ABV7J120_9RHOB</name>
<reference evidence="4" key="1">
    <citation type="journal article" date="2019" name="Int. J. Syst. Evol. Microbiol.">
        <title>The Global Catalogue of Microorganisms (GCM) 10K type strain sequencing project: providing services to taxonomists for standard genome sequencing and annotation.</title>
        <authorList>
            <consortium name="The Broad Institute Genomics Platform"/>
            <consortium name="The Broad Institute Genome Sequencing Center for Infectious Disease"/>
            <person name="Wu L."/>
            <person name="Ma J."/>
        </authorList>
    </citation>
    <scope>NUCLEOTIDE SEQUENCE [LARGE SCALE GENOMIC DNA]</scope>
    <source>
        <strain evidence="4">KCTC 52039</strain>
    </source>
</reference>
<dbReference type="InterPro" id="IPR014710">
    <property type="entry name" value="RmlC-like_jellyroll"/>
</dbReference>
<organism evidence="3 4">
    <name type="scientific">Cypionkella sinensis</name>
    <dbReference type="NCBI Taxonomy" id="1756043"/>
    <lineage>
        <taxon>Bacteria</taxon>
        <taxon>Pseudomonadati</taxon>
        <taxon>Pseudomonadota</taxon>
        <taxon>Alphaproteobacteria</taxon>
        <taxon>Rhodobacterales</taxon>
        <taxon>Paracoccaceae</taxon>
        <taxon>Cypionkella</taxon>
    </lineage>
</organism>
<accession>A0ABV7J120</accession>
<dbReference type="RefSeq" id="WP_380073107.1">
    <property type="nucleotide sequence ID" value="NZ_JBHRTO010000001.1"/>
</dbReference>
<feature type="domain" description="Cupin type-2" evidence="2">
    <location>
        <begin position="215"/>
        <end position="285"/>
    </location>
</feature>
<dbReference type="PANTHER" id="PTHR35848">
    <property type="entry name" value="OXALATE-BINDING PROTEIN"/>
    <property type="match status" value="1"/>
</dbReference>
<evidence type="ECO:0000313" key="4">
    <source>
        <dbReference type="Proteomes" id="UP001595547"/>
    </source>
</evidence>
<dbReference type="Gene3D" id="2.60.120.10">
    <property type="entry name" value="Jelly Rolls"/>
    <property type="match status" value="2"/>
</dbReference>
<evidence type="ECO:0000256" key="1">
    <source>
        <dbReference type="ARBA" id="ARBA00022723"/>
    </source>
</evidence>
<dbReference type="Pfam" id="PF07883">
    <property type="entry name" value="Cupin_2"/>
    <property type="match status" value="2"/>
</dbReference>
<dbReference type="PANTHER" id="PTHR35848:SF9">
    <property type="entry name" value="SLL1358 PROTEIN"/>
    <property type="match status" value="1"/>
</dbReference>
<proteinExistence type="predicted"/>
<dbReference type="InterPro" id="IPR011051">
    <property type="entry name" value="RmlC_Cupin_sf"/>
</dbReference>
<dbReference type="CDD" id="cd02224">
    <property type="entry name" value="cupin_SPO2919-like"/>
    <property type="match status" value="2"/>
</dbReference>
<dbReference type="InterPro" id="IPR013096">
    <property type="entry name" value="Cupin_2"/>
</dbReference>